<name>A0A5N6PE88_9ASTR</name>
<evidence type="ECO:0000313" key="2">
    <source>
        <dbReference type="Proteomes" id="UP000326396"/>
    </source>
</evidence>
<keyword evidence="2" id="KW-1185">Reference proteome</keyword>
<organism evidence="1 2">
    <name type="scientific">Mikania micrantha</name>
    <name type="common">bitter vine</name>
    <dbReference type="NCBI Taxonomy" id="192012"/>
    <lineage>
        <taxon>Eukaryota</taxon>
        <taxon>Viridiplantae</taxon>
        <taxon>Streptophyta</taxon>
        <taxon>Embryophyta</taxon>
        <taxon>Tracheophyta</taxon>
        <taxon>Spermatophyta</taxon>
        <taxon>Magnoliopsida</taxon>
        <taxon>eudicotyledons</taxon>
        <taxon>Gunneridae</taxon>
        <taxon>Pentapetalae</taxon>
        <taxon>asterids</taxon>
        <taxon>campanulids</taxon>
        <taxon>Asterales</taxon>
        <taxon>Asteraceae</taxon>
        <taxon>Asteroideae</taxon>
        <taxon>Heliantheae alliance</taxon>
        <taxon>Eupatorieae</taxon>
        <taxon>Mikania</taxon>
    </lineage>
</organism>
<dbReference type="EMBL" id="SZYD01000005">
    <property type="protein sequence ID" value="KAD6119724.1"/>
    <property type="molecule type" value="Genomic_DNA"/>
</dbReference>
<proteinExistence type="predicted"/>
<reference evidence="1 2" key="1">
    <citation type="submission" date="2019-05" db="EMBL/GenBank/DDBJ databases">
        <title>Mikania micrantha, genome provides insights into the molecular mechanism of rapid growth.</title>
        <authorList>
            <person name="Liu B."/>
        </authorList>
    </citation>
    <scope>NUCLEOTIDE SEQUENCE [LARGE SCALE GENOMIC DNA]</scope>
    <source>
        <strain evidence="1">NLD-2019</strain>
        <tissue evidence="1">Leaf</tissue>
    </source>
</reference>
<evidence type="ECO:0000313" key="1">
    <source>
        <dbReference type="EMBL" id="KAD6119724.1"/>
    </source>
</evidence>
<accession>A0A5N6PE88</accession>
<dbReference type="Proteomes" id="UP000326396">
    <property type="component" value="Linkage Group LG13"/>
</dbReference>
<comment type="caution">
    <text evidence="1">The sequence shown here is derived from an EMBL/GenBank/DDBJ whole genome shotgun (WGS) entry which is preliminary data.</text>
</comment>
<gene>
    <name evidence="1" type="ORF">E3N88_10995</name>
</gene>
<dbReference type="AlphaFoldDB" id="A0A5N6PE88"/>
<protein>
    <submittedName>
        <fullName evidence="1">Uncharacterized protein</fullName>
    </submittedName>
</protein>
<sequence>MKVSMKWRIKMAYWWRITEEKQPGELKWRIIRQKGTYDTPGAPQIADFFPFCLGIHQLIIPNTSEIPELMLACGRMKMQG</sequence>